<sequence>MINIAICDDDIKTIKEIENILSEYATLINIKILIHFFLNGKDLISFLENNYIDLLYLDIQMKNLTGIEVGKKIRQELYNDEIQIVYISAIKDYAMDLFQVRPNNFLIKPFSKEEVEETLSTAIRLINDKEKTFTFNIKGTEIKKRISEIIYFESMRHKMKVVTKDKDFEFYSSIFDVYYELADYGFALCHASYIVNIEHIEEYNKDKIKMSNGCFIKISRSKRNEFIEQIAKFDMNRG</sequence>
<accession>G9X3I5</accession>
<dbReference type="InterPro" id="IPR046947">
    <property type="entry name" value="LytR-like"/>
</dbReference>
<dbReference type="SMART" id="SM00850">
    <property type="entry name" value="LytTR"/>
    <property type="match status" value="1"/>
</dbReference>
<dbReference type="BioCyc" id="EBAC796937-HMP:GMGH-944-MONOMER"/>
<dbReference type="EMBL" id="AFZE01000058">
    <property type="protein sequence ID" value="EHL09950.1"/>
    <property type="molecule type" value="Genomic_DNA"/>
</dbReference>
<dbReference type="InterPro" id="IPR007492">
    <property type="entry name" value="LytTR_DNA-bd_dom"/>
</dbReference>
<comment type="caution">
    <text evidence="6">The sequence shown here is derived from an EMBL/GenBank/DDBJ whole genome shotgun (WGS) entry which is preliminary data.</text>
</comment>
<evidence type="ECO:0000256" key="2">
    <source>
        <dbReference type="ARBA" id="ARBA00024867"/>
    </source>
</evidence>
<dbReference type="InterPro" id="IPR011006">
    <property type="entry name" value="CheY-like_superfamily"/>
</dbReference>
<dbReference type="PANTHER" id="PTHR37299">
    <property type="entry name" value="TRANSCRIPTIONAL REGULATOR-RELATED"/>
    <property type="match status" value="1"/>
</dbReference>
<reference evidence="6 7" key="1">
    <citation type="submission" date="2011-08" db="EMBL/GenBank/DDBJ databases">
        <title>The Genome Sequence of Eubacteriaceae bacterium ACC19a.</title>
        <authorList>
            <consortium name="The Broad Institute Genome Sequencing Platform"/>
            <person name="Earl A."/>
            <person name="Ward D."/>
            <person name="Feldgarden M."/>
            <person name="Gevers D."/>
            <person name="Sizova M."/>
            <person name="Hazen A."/>
            <person name="Epstein S."/>
            <person name="Young S.K."/>
            <person name="Zeng Q."/>
            <person name="Gargeya S."/>
            <person name="Fitzgerald M."/>
            <person name="Haas B."/>
            <person name="Abouelleil A."/>
            <person name="Alvarado L."/>
            <person name="Arachchi H.M."/>
            <person name="Berlin A."/>
            <person name="Brown A."/>
            <person name="Chapman S.B."/>
            <person name="Chen Z."/>
            <person name="Dunbar C."/>
            <person name="Freedman E."/>
            <person name="Gearin G."/>
            <person name="Gellesch M."/>
            <person name="Goldberg J."/>
            <person name="Griggs A."/>
            <person name="Gujja S."/>
            <person name="Heiman D."/>
            <person name="Howarth C."/>
            <person name="Larson L."/>
            <person name="Lui A."/>
            <person name="MacDonald P.J.P."/>
            <person name="Montmayeur A."/>
            <person name="Murphy C."/>
            <person name="Neiman D."/>
            <person name="Pearson M."/>
            <person name="Priest M."/>
            <person name="Roberts A."/>
            <person name="Saif S."/>
            <person name="Shea T."/>
            <person name="Shenoy N."/>
            <person name="Sisk P."/>
            <person name="Stolte C."/>
            <person name="Sykes S."/>
            <person name="Wortman J."/>
            <person name="Nusbaum C."/>
            <person name="Birren B."/>
        </authorList>
    </citation>
    <scope>NUCLEOTIDE SEQUENCE [LARGE SCALE GENOMIC DNA]</scope>
    <source>
        <strain evidence="6 7">ACC19a</strain>
    </source>
</reference>
<feature type="domain" description="Response regulatory" evidence="4">
    <location>
        <begin position="3"/>
        <end position="123"/>
    </location>
</feature>
<evidence type="ECO:0000256" key="3">
    <source>
        <dbReference type="PROSITE-ProRule" id="PRU00169"/>
    </source>
</evidence>
<dbReference type="GO" id="GO:0003677">
    <property type="term" value="F:DNA binding"/>
    <property type="evidence" value="ECO:0007669"/>
    <property type="project" value="InterPro"/>
</dbReference>
<dbReference type="PROSITE" id="PS50110">
    <property type="entry name" value="RESPONSE_REGULATORY"/>
    <property type="match status" value="1"/>
</dbReference>
<organism evidence="6 7">
    <name type="scientific">Peptoanaerobacter stomatis</name>
    <dbReference type="NCBI Taxonomy" id="796937"/>
    <lineage>
        <taxon>Bacteria</taxon>
        <taxon>Bacillati</taxon>
        <taxon>Bacillota</taxon>
        <taxon>Clostridia</taxon>
        <taxon>Peptostreptococcales</taxon>
        <taxon>Filifactoraceae</taxon>
        <taxon>Peptoanaerobacter</taxon>
    </lineage>
</organism>
<dbReference type="Gene3D" id="2.40.50.1020">
    <property type="entry name" value="LytTr DNA-binding domain"/>
    <property type="match status" value="1"/>
</dbReference>
<gene>
    <name evidence="6" type="ORF">HMPREF9629_00942</name>
</gene>
<protein>
    <recommendedName>
        <fullName evidence="1">Stage 0 sporulation protein A homolog</fullName>
    </recommendedName>
</protein>
<feature type="domain" description="HTH LytTR-type" evidence="5">
    <location>
        <begin position="133"/>
        <end position="232"/>
    </location>
</feature>
<dbReference type="AlphaFoldDB" id="G9X3I5"/>
<dbReference type="HOGENOM" id="CLU_000445_14_2_9"/>
<dbReference type="PATRIC" id="fig|796937.3.peg.2179"/>
<keyword evidence="3" id="KW-0597">Phosphoprotein</keyword>
<dbReference type="RefSeq" id="WP_009525177.1">
    <property type="nucleotide sequence ID" value="NZ_JH414550.1"/>
</dbReference>
<evidence type="ECO:0000259" key="4">
    <source>
        <dbReference type="PROSITE" id="PS50110"/>
    </source>
</evidence>
<evidence type="ECO:0000313" key="7">
    <source>
        <dbReference type="Proteomes" id="UP000006437"/>
    </source>
</evidence>
<name>G9X3I5_9FIRM</name>
<proteinExistence type="predicted"/>
<evidence type="ECO:0000313" key="6">
    <source>
        <dbReference type="EMBL" id="EHL09950.1"/>
    </source>
</evidence>
<feature type="modified residue" description="4-aspartylphosphate" evidence="3">
    <location>
        <position position="58"/>
    </location>
</feature>
<dbReference type="SMART" id="SM00448">
    <property type="entry name" value="REC"/>
    <property type="match status" value="1"/>
</dbReference>
<dbReference type="InterPro" id="IPR001789">
    <property type="entry name" value="Sig_transdc_resp-reg_receiver"/>
</dbReference>
<dbReference type="PANTHER" id="PTHR37299:SF1">
    <property type="entry name" value="STAGE 0 SPORULATION PROTEIN A HOMOLOG"/>
    <property type="match status" value="1"/>
</dbReference>
<dbReference type="Gene3D" id="3.40.50.2300">
    <property type="match status" value="1"/>
</dbReference>
<evidence type="ECO:0000259" key="5">
    <source>
        <dbReference type="PROSITE" id="PS50930"/>
    </source>
</evidence>
<dbReference type="GO" id="GO:0000156">
    <property type="term" value="F:phosphorelay response regulator activity"/>
    <property type="evidence" value="ECO:0007669"/>
    <property type="project" value="InterPro"/>
</dbReference>
<evidence type="ECO:0000256" key="1">
    <source>
        <dbReference type="ARBA" id="ARBA00018672"/>
    </source>
</evidence>
<dbReference type="Proteomes" id="UP000006437">
    <property type="component" value="Unassembled WGS sequence"/>
</dbReference>
<dbReference type="SUPFAM" id="SSF52172">
    <property type="entry name" value="CheY-like"/>
    <property type="match status" value="1"/>
</dbReference>
<dbReference type="PROSITE" id="PS50930">
    <property type="entry name" value="HTH_LYTTR"/>
    <property type="match status" value="1"/>
</dbReference>
<dbReference type="Pfam" id="PF00072">
    <property type="entry name" value="Response_reg"/>
    <property type="match status" value="1"/>
</dbReference>
<dbReference type="Pfam" id="PF04397">
    <property type="entry name" value="LytTR"/>
    <property type="match status" value="1"/>
</dbReference>
<comment type="function">
    <text evidence="2">May play the central regulatory role in sporulation. It may be an element of the effector pathway responsible for the activation of sporulation genes in response to nutritional stress. Spo0A may act in concert with spo0H (a sigma factor) to control the expression of some genes that are critical to the sporulation process.</text>
</comment>